<dbReference type="RefSeq" id="WP_285968882.1">
    <property type="nucleotide sequence ID" value="NZ_CP127294.1"/>
</dbReference>
<comment type="catalytic activity">
    <reaction evidence="7">
        <text>a peptidoglycan chain = a peptidoglycan chain with N-acetyl-1,6-anhydromuramyl-[peptide] at the reducing end + a peptidoglycan chain with N-acetylglucosamine at the non-reducing end.</text>
        <dbReference type="EC" id="4.2.2.29"/>
    </reaction>
</comment>
<keyword evidence="2 7" id="KW-0812">Transmembrane</keyword>
<dbReference type="GO" id="GO:0009252">
    <property type="term" value="P:peptidoglycan biosynthetic process"/>
    <property type="evidence" value="ECO:0007669"/>
    <property type="project" value="UniProtKB-UniRule"/>
</dbReference>
<dbReference type="EC" id="4.2.2.29" evidence="7"/>
<sequence>MPPDPRFAGPPDGSLPRDPRFAGPVDGSMPPDPRFNAPADRSMPPDPRFTGPADGSPDPRLGRPGPSPRRRTQPVEHPTDVIPTVPDSAPPEREQLDELFGDDDYDDEYREDGDYDEAYDDEEYGDYEDADYEDEEYAEEPAPAKKKKKRKRSKRALGWVAALLVLVVFAGGAYYGYHKLFGYNDFDGTGEGSALIQVEDGDTTSAIGGKLVDAGVVASTTAFVKAGAQNTALSRIQQGYYLLKQHMSGESAVSMITSPAAHVGRLEIRPYMQLDDVKQPNNTVSPGVYSLISKASCAELDGKSTCVSTDALRKTVADADLKTLGVPDWAVDPAQKALSKDKRIEGLIAPGLYDVKPGWTASELITNLVKQSAAAIQAAGLTSESTGPKQTPYETLVVASLIEREAITPDFPKIARVIYNRLDQQIKLGFDSTVNYVVDKPTLLTSKADREAPGPYNTYLNYGLPPTPIGVPSTDAIKAALNPPDGDELYFVKCEKDGHSCFASTNAEHNKNRDLAQSRGVF</sequence>
<keyword evidence="6 7" id="KW-0961">Cell wall biogenesis/degradation</keyword>
<keyword evidence="3 7" id="KW-1133">Transmembrane helix</keyword>
<dbReference type="NCBIfam" id="TIGR00247">
    <property type="entry name" value="endolytic transglycosylase MltG"/>
    <property type="match status" value="1"/>
</dbReference>
<feature type="transmembrane region" description="Helical" evidence="7">
    <location>
        <begin position="156"/>
        <end position="177"/>
    </location>
</feature>
<name>A0A9Y2ID32_9PSEU</name>
<keyword evidence="5 7" id="KW-0456">Lyase</keyword>
<dbReference type="KEGG" id="acab:QRX50_43395"/>
<evidence type="ECO:0000256" key="3">
    <source>
        <dbReference type="ARBA" id="ARBA00022989"/>
    </source>
</evidence>
<dbReference type="Pfam" id="PF02618">
    <property type="entry name" value="YceG"/>
    <property type="match status" value="1"/>
</dbReference>
<proteinExistence type="inferred from homology"/>
<reference evidence="9 10" key="1">
    <citation type="submission" date="2023-06" db="EMBL/GenBank/DDBJ databases">
        <authorList>
            <person name="Oyuntsetseg B."/>
            <person name="Kim S.B."/>
        </authorList>
    </citation>
    <scope>NUCLEOTIDE SEQUENCE [LARGE SCALE GENOMIC DNA]</scope>
    <source>
        <strain evidence="9 10">2-15</strain>
    </source>
</reference>
<evidence type="ECO:0000256" key="4">
    <source>
        <dbReference type="ARBA" id="ARBA00023136"/>
    </source>
</evidence>
<evidence type="ECO:0000256" key="6">
    <source>
        <dbReference type="ARBA" id="ARBA00023316"/>
    </source>
</evidence>
<dbReference type="AlphaFoldDB" id="A0A9Y2ID32"/>
<dbReference type="GO" id="GO:0071555">
    <property type="term" value="P:cell wall organization"/>
    <property type="evidence" value="ECO:0007669"/>
    <property type="project" value="UniProtKB-KW"/>
</dbReference>
<accession>A0A9Y2ID32</accession>
<dbReference type="InterPro" id="IPR003770">
    <property type="entry name" value="MLTG-like"/>
</dbReference>
<dbReference type="GO" id="GO:0008932">
    <property type="term" value="F:lytic endotransglycosylase activity"/>
    <property type="evidence" value="ECO:0007669"/>
    <property type="project" value="UniProtKB-UniRule"/>
</dbReference>
<gene>
    <name evidence="7 9" type="primary">mltG</name>
    <name evidence="9" type="ORF">QRX50_43395</name>
</gene>
<evidence type="ECO:0000256" key="8">
    <source>
        <dbReference type="SAM" id="MobiDB-lite"/>
    </source>
</evidence>
<evidence type="ECO:0000256" key="2">
    <source>
        <dbReference type="ARBA" id="ARBA00022692"/>
    </source>
</evidence>
<feature type="compositionally biased region" description="Low complexity" evidence="8">
    <location>
        <begin position="54"/>
        <end position="64"/>
    </location>
</feature>
<feature type="site" description="Important for catalytic activity" evidence="7">
    <location>
        <position position="405"/>
    </location>
</feature>
<feature type="region of interest" description="Disordered" evidence="8">
    <location>
        <begin position="1"/>
        <end position="124"/>
    </location>
</feature>
<comment type="similarity">
    <text evidence="7">Belongs to the transglycosylase MltG family.</text>
</comment>
<dbReference type="PANTHER" id="PTHR30518">
    <property type="entry name" value="ENDOLYTIC MUREIN TRANSGLYCOSYLASE"/>
    <property type="match status" value="1"/>
</dbReference>
<evidence type="ECO:0000313" key="10">
    <source>
        <dbReference type="Proteomes" id="UP001236014"/>
    </source>
</evidence>
<evidence type="ECO:0000256" key="1">
    <source>
        <dbReference type="ARBA" id="ARBA00022475"/>
    </source>
</evidence>
<feature type="compositionally biased region" description="Acidic residues" evidence="8">
    <location>
        <begin position="97"/>
        <end position="124"/>
    </location>
</feature>
<evidence type="ECO:0000256" key="7">
    <source>
        <dbReference type="HAMAP-Rule" id="MF_02065"/>
    </source>
</evidence>
<organism evidence="9 10">
    <name type="scientific">Amycolatopsis carbonis</name>
    <dbReference type="NCBI Taxonomy" id="715471"/>
    <lineage>
        <taxon>Bacteria</taxon>
        <taxon>Bacillati</taxon>
        <taxon>Actinomycetota</taxon>
        <taxon>Actinomycetes</taxon>
        <taxon>Pseudonocardiales</taxon>
        <taxon>Pseudonocardiaceae</taxon>
        <taxon>Amycolatopsis</taxon>
    </lineage>
</organism>
<protein>
    <recommendedName>
        <fullName evidence="7">Endolytic murein transglycosylase</fullName>
        <ecNumber evidence="7">4.2.2.29</ecNumber>
    </recommendedName>
    <alternativeName>
        <fullName evidence="7">Peptidoglycan lytic transglycosylase</fullName>
    </alternativeName>
    <alternativeName>
        <fullName evidence="7">Peptidoglycan polymerization terminase</fullName>
    </alternativeName>
</protein>
<keyword evidence="4 7" id="KW-0472">Membrane</keyword>
<evidence type="ECO:0000256" key="5">
    <source>
        <dbReference type="ARBA" id="ARBA00023239"/>
    </source>
</evidence>
<dbReference type="HAMAP" id="MF_02065">
    <property type="entry name" value="MltG"/>
    <property type="match status" value="1"/>
</dbReference>
<comment type="function">
    <text evidence="7">Functions as a peptidoglycan terminase that cleaves nascent peptidoglycan strands endolytically to terminate their elongation.</text>
</comment>
<dbReference type="EMBL" id="CP127294">
    <property type="protein sequence ID" value="WIX78155.1"/>
    <property type="molecule type" value="Genomic_DNA"/>
</dbReference>
<dbReference type="GO" id="GO:0005886">
    <property type="term" value="C:plasma membrane"/>
    <property type="evidence" value="ECO:0007669"/>
    <property type="project" value="UniProtKB-SubCell"/>
</dbReference>
<keyword evidence="1 7" id="KW-1003">Cell membrane</keyword>
<evidence type="ECO:0000313" key="9">
    <source>
        <dbReference type="EMBL" id="WIX78155.1"/>
    </source>
</evidence>
<dbReference type="Proteomes" id="UP001236014">
    <property type="component" value="Chromosome"/>
</dbReference>
<keyword evidence="10" id="KW-1185">Reference proteome</keyword>
<dbReference type="PANTHER" id="PTHR30518:SF2">
    <property type="entry name" value="ENDOLYTIC MUREIN TRANSGLYCOSYLASE"/>
    <property type="match status" value="1"/>
</dbReference>
<comment type="subcellular location">
    <subcellularLocation>
        <location evidence="7">Cell membrane</location>
        <topology evidence="7">Single-pass membrane protein</topology>
    </subcellularLocation>
</comment>
<dbReference type="Gene3D" id="3.30.1490.480">
    <property type="entry name" value="Endolytic murein transglycosylase"/>
    <property type="match status" value="1"/>
</dbReference>